<dbReference type="SMART" id="SM00900">
    <property type="entry name" value="FMN_bind"/>
    <property type="match status" value="1"/>
</dbReference>
<dbReference type="FunFam" id="3.90.700.10:FF:000007">
    <property type="entry name" value="NADH-dependent fumarate reductase"/>
    <property type="match status" value="1"/>
</dbReference>
<dbReference type="PANTHER" id="PTHR43400:SF7">
    <property type="entry name" value="FAD-DEPENDENT OXIDOREDUCTASE 2 FAD BINDING DOMAIN-CONTAINING PROTEIN"/>
    <property type="match status" value="1"/>
</dbReference>
<keyword evidence="4 7" id="KW-0285">Flavoprotein</keyword>
<dbReference type="GO" id="GO:0016020">
    <property type="term" value="C:membrane"/>
    <property type="evidence" value="ECO:0007669"/>
    <property type="project" value="InterPro"/>
</dbReference>
<comment type="similarity">
    <text evidence="3 7">Belongs to the FAD-dependent oxidoreductase 2 family. FRD/SDH subfamily.</text>
</comment>
<comment type="cofactor">
    <cofactor evidence="1">
        <name>FMN</name>
        <dbReference type="ChEBI" id="CHEBI:58210"/>
    </cofactor>
</comment>
<evidence type="ECO:0000313" key="9">
    <source>
        <dbReference type="EMBL" id="ADD79284.1"/>
    </source>
</evidence>
<dbReference type="InterPro" id="IPR013785">
    <property type="entry name" value="Aldolase_TIM"/>
</dbReference>
<dbReference type="HOGENOM" id="CLU_011398_1_0_6"/>
<dbReference type="InterPro" id="IPR001155">
    <property type="entry name" value="OxRdtase_FMN_N"/>
</dbReference>
<dbReference type="NCBIfam" id="TIGR01813">
    <property type="entry name" value="flavo_cyto_c"/>
    <property type="match status" value="1"/>
</dbReference>
<feature type="domain" description="FMN-binding" evidence="8">
    <location>
        <begin position="397"/>
        <end position="469"/>
    </location>
</feature>
<dbReference type="eggNOG" id="COG1053">
    <property type="taxonomic scope" value="Bacteria"/>
</dbReference>
<dbReference type="Proteomes" id="UP000001702">
    <property type="component" value="Chromosome"/>
</dbReference>
<dbReference type="PANTHER" id="PTHR43400">
    <property type="entry name" value="FUMARATE REDUCTASE"/>
    <property type="match status" value="1"/>
</dbReference>
<dbReference type="Gene3D" id="3.50.50.60">
    <property type="entry name" value="FAD/NAD(P)-binding domain"/>
    <property type="match status" value="1"/>
</dbReference>
<evidence type="ECO:0000256" key="4">
    <source>
        <dbReference type="ARBA" id="ARBA00022630"/>
    </source>
</evidence>
<comment type="cofactor">
    <cofactor evidence="2">
        <name>FAD</name>
        <dbReference type="ChEBI" id="CHEBI:57692"/>
    </cofactor>
</comment>
<dbReference type="InterPro" id="IPR007329">
    <property type="entry name" value="FMN-bd"/>
</dbReference>
<keyword evidence="6 7" id="KW-0560">Oxidoreductase</keyword>
<evidence type="ECO:0000256" key="1">
    <source>
        <dbReference type="ARBA" id="ARBA00001917"/>
    </source>
</evidence>
<protein>
    <submittedName>
        <fullName evidence="9">YqiG</fullName>
    </submittedName>
</protein>
<dbReference type="Pfam" id="PF00890">
    <property type="entry name" value="FAD_binding_2"/>
    <property type="match status" value="1"/>
</dbReference>
<evidence type="ECO:0000256" key="5">
    <source>
        <dbReference type="ARBA" id="ARBA00022827"/>
    </source>
</evidence>
<reference evidence="9 10" key="1">
    <citation type="journal article" date="2010" name="J. Bacteriol.">
        <title>Genome sequence of Pantoea ananatis LMG20103, the causative agent of Eucalyptus blight and dieback.</title>
        <authorList>
            <person name="De Maayer P."/>
            <person name="Chan W.Y."/>
            <person name="Venter S.N."/>
            <person name="Toth I.K."/>
            <person name="Birch P.R."/>
            <person name="Joubert F."/>
            <person name="Coutinho T.A."/>
        </authorList>
    </citation>
    <scope>NUCLEOTIDE SEQUENCE [LARGE SCALE GENOMIC DNA]</scope>
    <source>
        <strain evidence="9 10">LMG 20103</strain>
    </source>
</reference>
<accession>D4GFG4</accession>
<dbReference type="SUPFAM" id="SSF56425">
    <property type="entry name" value="Succinate dehydrogenase/fumarate reductase flavoprotein, catalytic domain"/>
    <property type="match status" value="1"/>
</dbReference>
<name>D4GFG4_PANAM</name>
<dbReference type="InterPro" id="IPR050315">
    <property type="entry name" value="FAD-oxidoreductase_2"/>
</dbReference>
<dbReference type="GO" id="GO:0010181">
    <property type="term" value="F:FMN binding"/>
    <property type="evidence" value="ECO:0007669"/>
    <property type="project" value="InterPro"/>
</dbReference>
<evidence type="ECO:0000259" key="8">
    <source>
        <dbReference type="SMART" id="SM00900"/>
    </source>
</evidence>
<dbReference type="CDD" id="cd04735">
    <property type="entry name" value="OYE_like_4_FMN"/>
    <property type="match status" value="1"/>
</dbReference>
<evidence type="ECO:0000256" key="7">
    <source>
        <dbReference type="RuleBase" id="RU366062"/>
    </source>
</evidence>
<keyword evidence="5 7" id="KW-0274">FAD</keyword>
<evidence type="ECO:0000256" key="2">
    <source>
        <dbReference type="ARBA" id="ARBA00001974"/>
    </source>
</evidence>
<organism evidence="9 10">
    <name type="scientific">Pantoea ananatis (strain LMG 20103)</name>
    <dbReference type="NCBI Taxonomy" id="706191"/>
    <lineage>
        <taxon>Bacteria</taxon>
        <taxon>Pseudomonadati</taxon>
        <taxon>Pseudomonadota</taxon>
        <taxon>Gammaproteobacteria</taxon>
        <taxon>Enterobacterales</taxon>
        <taxon>Erwiniaceae</taxon>
        <taxon>Pantoea</taxon>
    </lineage>
</organism>
<evidence type="ECO:0000313" key="10">
    <source>
        <dbReference type="Proteomes" id="UP000001702"/>
    </source>
</evidence>
<dbReference type="AlphaFoldDB" id="D4GFG4"/>
<dbReference type="eggNOG" id="COG1902">
    <property type="taxonomic scope" value="Bacteria"/>
</dbReference>
<dbReference type="Gene3D" id="3.20.20.70">
    <property type="entry name" value="Aldolase class I"/>
    <property type="match status" value="1"/>
</dbReference>
<dbReference type="SUPFAM" id="SSF51395">
    <property type="entry name" value="FMN-linked oxidoreductases"/>
    <property type="match status" value="1"/>
</dbReference>
<evidence type="ECO:0000256" key="3">
    <source>
        <dbReference type="ARBA" id="ARBA00008040"/>
    </source>
</evidence>
<dbReference type="InterPro" id="IPR036188">
    <property type="entry name" value="FAD/NAD-bd_sf"/>
</dbReference>
<dbReference type="Pfam" id="PF00724">
    <property type="entry name" value="Oxidored_FMN"/>
    <property type="match status" value="1"/>
</dbReference>
<dbReference type="Pfam" id="PF04205">
    <property type="entry name" value="FMN_bind"/>
    <property type="match status" value="1"/>
</dbReference>
<dbReference type="EMBL" id="CP001875">
    <property type="protein sequence ID" value="ADD79284.1"/>
    <property type="molecule type" value="Genomic_DNA"/>
</dbReference>
<dbReference type="Gene3D" id="3.90.700.10">
    <property type="entry name" value="Succinate dehydrogenase/fumarate reductase flavoprotein, catalytic domain"/>
    <property type="match status" value="1"/>
</dbReference>
<gene>
    <name evidence="9" type="primary">yqiG</name>
    <name evidence="9" type="ordered locus">PANA_4117</name>
</gene>
<dbReference type="InterPro" id="IPR027477">
    <property type="entry name" value="Succ_DH/fumarate_Rdtase_cat_sf"/>
</dbReference>
<dbReference type="InterPro" id="IPR010960">
    <property type="entry name" value="Flavocytochrome_c"/>
</dbReference>
<dbReference type="InterPro" id="IPR003953">
    <property type="entry name" value="FAD-dep_OxRdtase_2_FAD-bd"/>
</dbReference>
<dbReference type="STRING" id="706191.PANA_4117"/>
<sequence>MELIAMNTLTPILNPITLPRGAVLKNRLIMAPMTTCTGFYDGTVTSELVEYYRARAGSIGTVIVECCFIDPKGPAFPGAIAIDSDNKIPGLKRIADAIKQEGSTAILQIYHGGRMVEPELIGGKPLSPQAPLPHLVRVPRRRARLTAEEVDTMITKFGDAVNRAIKAGFDGVEIHGANTYLIQQFYSPNSNQRDDKWGGSRDNRARFPLEVLEITHKMAARFAHNGFIIGYRFSPEELEVPGIRFDDTLYLLEKLAARGLDYVHFSVGQLMRPSIVDTTDPTPLIEKFINMRSPTLAKVPVIGVGGVVNKEDAEKALEKGYDLVAIGKACIAYPDWTDRIINNEHLELYIDSNQREALLIPEPLWRFSLVDAMIRDMSESGRKYKAGVYQEKVEAEALKLKINVTLDTDRITDISLVPDDTLDVDFTTTFESLRNRILVANSPHVDAITGATTQSEALKKAVSRAMTTSNKAHVIEEGGNPNAPQQYDVVVVGSGGAGLAAAIQAHDEGAKVVVIEKMPTIGGNTIKASVGMNAAETRFQKLKGIEDSKELFYEETLKGGKYKNNPTLLREFVDLAPEAIDWLADHGIELNDITITGGMSIDRTHRPADRSAVGGFLISGLVKNINNRNIDVLLETAVEEILFDNGAVSGVKVVDEYNDSRILNAKSVIVATGGFSANREMVVKYRPELDGFVTTNHKGATGAGIAMLQKIGADTVDMGEIQIHPTVEQTTSYLVSESIRGGGAILVSQAGQRFCNEMETRDKVSAQIIALPEKSAWIVFDEQVRMNNKAADEYIAKGFVISAPTVGELAVKLNMEHRTLEETLHRYNGFVIQQKDADFDRQTALRHPLNEGPFHAIRIAPGVHHTMGGVTIDTTTAVLDSHKQPIHGAWACGEVVGGIHGANRIGGNAVADIIIFGILAGANAAALAKTLVVTAGICPHAGAGFIPSQSGVAYANRVASLCLFRRSDGIAHSA</sequence>
<dbReference type="KEGG" id="pam:PANA_4117"/>
<dbReference type="SUPFAM" id="SSF51905">
    <property type="entry name" value="FAD/NAD(P)-binding domain"/>
    <property type="match status" value="1"/>
</dbReference>
<dbReference type="NCBIfam" id="NF005064">
    <property type="entry name" value="PRK06481.1"/>
    <property type="match status" value="1"/>
</dbReference>
<dbReference type="GO" id="GO:0016627">
    <property type="term" value="F:oxidoreductase activity, acting on the CH-CH group of donors"/>
    <property type="evidence" value="ECO:0007669"/>
    <property type="project" value="UniProtKB-ARBA"/>
</dbReference>
<proteinExistence type="inferred from homology"/>
<evidence type="ECO:0000256" key="6">
    <source>
        <dbReference type="ARBA" id="ARBA00023002"/>
    </source>
</evidence>
<keyword evidence="10" id="KW-1185">Reference proteome</keyword>